<dbReference type="PROSITE" id="PS51186">
    <property type="entry name" value="GNAT"/>
    <property type="match status" value="1"/>
</dbReference>
<feature type="domain" description="N-acetyltransferase" evidence="3">
    <location>
        <begin position="1"/>
        <end position="134"/>
    </location>
</feature>
<evidence type="ECO:0000256" key="2">
    <source>
        <dbReference type="ARBA" id="ARBA00023315"/>
    </source>
</evidence>
<keyword evidence="5" id="KW-1185">Reference proteome</keyword>
<dbReference type="InterPro" id="IPR050832">
    <property type="entry name" value="Bact_Acetyltransf"/>
</dbReference>
<dbReference type="Gene3D" id="3.40.630.30">
    <property type="match status" value="1"/>
</dbReference>
<dbReference type="PANTHER" id="PTHR43877">
    <property type="entry name" value="AMINOALKYLPHOSPHONATE N-ACETYLTRANSFERASE-RELATED-RELATED"/>
    <property type="match status" value="1"/>
</dbReference>
<evidence type="ECO:0000313" key="4">
    <source>
        <dbReference type="EMBL" id="MBL7628883.1"/>
    </source>
</evidence>
<dbReference type="CDD" id="cd04301">
    <property type="entry name" value="NAT_SF"/>
    <property type="match status" value="1"/>
</dbReference>
<keyword evidence="2" id="KW-0012">Acyltransferase</keyword>
<sequence length="134" mass="14658">MRAVVGPALFRQLFTEDWRRYQEKDVRRAFGTYQVWVAEADGGEVAGFTAVDLPEGEPHGEIFMIAVDPAHQGRGVGSRLTNHAVESMRTAGRQLAIVNTGGDPGHAPARATYEKAGFTSLPSEQYFLLLDPAK</sequence>
<dbReference type="EMBL" id="JAEACQ010000197">
    <property type="protein sequence ID" value="MBL7628883.1"/>
    <property type="molecule type" value="Genomic_DNA"/>
</dbReference>
<evidence type="ECO:0000259" key="3">
    <source>
        <dbReference type="PROSITE" id="PS51186"/>
    </source>
</evidence>
<dbReference type="Pfam" id="PF00583">
    <property type="entry name" value="Acetyltransf_1"/>
    <property type="match status" value="1"/>
</dbReference>
<gene>
    <name evidence="4" type="ORF">I7412_17310</name>
</gene>
<reference evidence="4" key="1">
    <citation type="submission" date="2020-12" db="EMBL/GenBank/DDBJ databases">
        <title>Genomic characterization of non-nitrogen-fixing Frankia strains.</title>
        <authorList>
            <person name="Carlos-Shanley C."/>
            <person name="Guerra T."/>
            <person name="Hahn D."/>
        </authorList>
    </citation>
    <scope>NUCLEOTIDE SEQUENCE</scope>
    <source>
        <strain evidence="4">CN6</strain>
    </source>
</reference>
<evidence type="ECO:0000256" key="1">
    <source>
        <dbReference type="ARBA" id="ARBA00022679"/>
    </source>
</evidence>
<name>A0A937RM34_9ACTN</name>
<comment type="caution">
    <text evidence="4">The sequence shown here is derived from an EMBL/GenBank/DDBJ whole genome shotgun (WGS) entry which is preliminary data.</text>
</comment>
<dbReference type="Proteomes" id="UP000604475">
    <property type="component" value="Unassembled WGS sequence"/>
</dbReference>
<dbReference type="GO" id="GO:0016747">
    <property type="term" value="F:acyltransferase activity, transferring groups other than amino-acyl groups"/>
    <property type="evidence" value="ECO:0007669"/>
    <property type="project" value="InterPro"/>
</dbReference>
<dbReference type="SUPFAM" id="SSF55729">
    <property type="entry name" value="Acyl-CoA N-acyltransferases (Nat)"/>
    <property type="match status" value="1"/>
</dbReference>
<dbReference type="AlphaFoldDB" id="A0A937RM34"/>
<proteinExistence type="predicted"/>
<accession>A0A937RM34</accession>
<protein>
    <submittedName>
        <fullName evidence="4">GNAT family N-acetyltransferase</fullName>
    </submittedName>
</protein>
<organism evidence="4 5">
    <name type="scientific">Frankia nepalensis</name>
    <dbReference type="NCBI Taxonomy" id="1836974"/>
    <lineage>
        <taxon>Bacteria</taxon>
        <taxon>Bacillati</taxon>
        <taxon>Actinomycetota</taxon>
        <taxon>Actinomycetes</taxon>
        <taxon>Frankiales</taxon>
        <taxon>Frankiaceae</taxon>
        <taxon>Frankia</taxon>
    </lineage>
</organism>
<dbReference type="InterPro" id="IPR016181">
    <property type="entry name" value="Acyl_CoA_acyltransferase"/>
</dbReference>
<keyword evidence="1" id="KW-0808">Transferase</keyword>
<dbReference type="InterPro" id="IPR000182">
    <property type="entry name" value="GNAT_dom"/>
</dbReference>
<evidence type="ECO:0000313" key="5">
    <source>
        <dbReference type="Proteomes" id="UP000604475"/>
    </source>
</evidence>